<evidence type="ECO:0000313" key="3">
    <source>
        <dbReference type="EMBL" id="OGG55040.1"/>
    </source>
</evidence>
<dbReference type="Pfam" id="PF04909">
    <property type="entry name" value="Amidohydro_2"/>
    <property type="match status" value="1"/>
</dbReference>
<feature type="domain" description="Amidohydrolase-related" evidence="2">
    <location>
        <begin position="25"/>
        <end position="250"/>
    </location>
</feature>
<dbReference type="GO" id="GO:0016787">
    <property type="term" value="F:hydrolase activity"/>
    <property type="evidence" value="ECO:0007669"/>
    <property type="project" value="InterPro"/>
</dbReference>
<comment type="caution">
    <text evidence="3">The sequence shown here is derived from an EMBL/GenBank/DDBJ whole genome shotgun (WGS) entry which is preliminary data.</text>
</comment>
<gene>
    <name evidence="3" type="ORF">A3F84_12990</name>
</gene>
<accession>A0A1F6D143</accession>
<dbReference type="GO" id="GO:0016831">
    <property type="term" value="F:carboxy-lyase activity"/>
    <property type="evidence" value="ECO:0007669"/>
    <property type="project" value="InterPro"/>
</dbReference>
<dbReference type="InterPro" id="IPR006680">
    <property type="entry name" value="Amidohydro-rel"/>
</dbReference>
<reference evidence="3 4" key="1">
    <citation type="journal article" date="2016" name="Nat. Commun.">
        <title>Thousands of microbial genomes shed light on interconnected biogeochemical processes in an aquifer system.</title>
        <authorList>
            <person name="Anantharaman K."/>
            <person name="Brown C.T."/>
            <person name="Hug L.A."/>
            <person name="Sharon I."/>
            <person name="Castelle C.J."/>
            <person name="Probst A.J."/>
            <person name="Thomas B.C."/>
            <person name="Singh A."/>
            <person name="Wilkins M.J."/>
            <person name="Karaoz U."/>
            <person name="Brodie E.L."/>
            <person name="Williams K.H."/>
            <person name="Hubbard S.S."/>
            <person name="Banfield J.F."/>
        </authorList>
    </citation>
    <scope>NUCLEOTIDE SEQUENCE [LARGE SCALE GENOMIC DNA]</scope>
    <source>
        <strain evidence="4">RIFCSPLOWO2_12_FULL_64_10</strain>
    </source>
</reference>
<dbReference type="Gene3D" id="3.20.20.140">
    <property type="entry name" value="Metal-dependent hydrolases"/>
    <property type="match status" value="1"/>
</dbReference>
<evidence type="ECO:0000256" key="1">
    <source>
        <dbReference type="ARBA" id="ARBA00023239"/>
    </source>
</evidence>
<proteinExistence type="predicted"/>
<dbReference type="EMBL" id="MFKF01000089">
    <property type="protein sequence ID" value="OGG55040.1"/>
    <property type="molecule type" value="Genomic_DNA"/>
</dbReference>
<dbReference type="InterPro" id="IPR032466">
    <property type="entry name" value="Metal_Hydrolase"/>
</dbReference>
<sequence length="250" mass="27990">MDAHGIEKAVLLPLESPESASFYILTRDMLALAKAHPGRFIAFCSVDPRMAFQGGKAGIKEVIQRYVNRGAKGFGEVKVGLPIDDPRLQVLYEICDELRLCVLFHLDGLRCTDRAGLPGLERMLRTYPNVNFVGHANGWWASISADMTDEQMNAYPKTPVVPGGAADRLLSHYQNMYADLSAGSGHNAIARDIAHGRQFLERHREKLFFATDYLMPGQEVPQFDLFASLDLAKDTWDLISHRNAQRFLNL</sequence>
<dbReference type="GO" id="GO:0019748">
    <property type="term" value="P:secondary metabolic process"/>
    <property type="evidence" value="ECO:0007669"/>
    <property type="project" value="TreeGrafter"/>
</dbReference>
<name>A0A1F6D143_HANXR</name>
<dbReference type="PANTHER" id="PTHR21240">
    <property type="entry name" value="2-AMINO-3-CARBOXYLMUCONATE-6-SEMIALDEHYDE DECARBOXYLASE"/>
    <property type="match status" value="1"/>
</dbReference>
<dbReference type="AlphaFoldDB" id="A0A1F6D143"/>
<dbReference type="SUPFAM" id="SSF51556">
    <property type="entry name" value="Metallo-dependent hydrolases"/>
    <property type="match status" value="1"/>
</dbReference>
<dbReference type="GO" id="GO:0005737">
    <property type="term" value="C:cytoplasm"/>
    <property type="evidence" value="ECO:0007669"/>
    <property type="project" value="TreeGrafter"/>
</dbReference>
<protein>
    <recommendedName>
        <fullName evidence="2">Amidohydrolase-related domain-containing protein</fullName>
    </recommendedName>
</protein>
<organism evidence="3 4">
    <name type="scientific">Handelsmanbacteria sp. (strain RIFCSPLOWO2_12_FULL_64_10)</name>
    <dbReference type="NCBI Taxonomy" id="1817868"/>
    <lineage>
        <taxon>Bacteria</taxon>
        <taxon>Candidatus Handelsmaniibacteriota</taxon>
    </lineage>
</organism>
<evidence type="ECO:0000313" key="4">
    <source>
        <dbReference type="Proteomes" id="UP000178606"/>
    </source>
</evidence>
<keyword evidence="1" id="KW-0456">Lyase</keyword>
<dbReference type="InterPro" id="IPR032465">
    <property type="entry name" value="ACMSD"/>
</dbReference>
<dbReference type="PANTHER" id="PTHR21240:SF28">
    <property type="entry name" value="ISO-OROTATE DECARBOXYLASE (EUROFUNG)"/>
    <property type="match status" value="1"/>
</dbReference>
<dbReference type="Proteomes" id="UP000178606">
    <property type="component" value="Unassembled WGS sequence"/>
</dbReference>
<evidence type="ECO:0000259" key="2">
    <source>
        <dbReference type="Pfam" id="PF04909"/>
    </source>
</evidence>